<dbReference type="RefSeq" id="WP_006009836.1">
    <property type="nucleotide sequence ID" value="NZ_BAEQ01000018.1"/>
</dbReference>
<evidence type="ECO:0000313" key="2">
    <source>
        <dbReference type="Proteomes" id="UP000006251"/>
    </source>
</evidence>
<dbReference type="EMBL" id="BAEQ01000018">
    <property type="protein sequence ID" value="GAC27996.1"/>
    <property type="molecule type" value="Genomic_DNA"/>
</dbReference>
<dbReference type="OrthoDB" id="9868107at2"/>
<keyword evidence="2" id="KW-1185">Reference proteome</keyword>
<name>K6YVI1_9ALTE</name>
<proteinExistence type="predicted"/>
<accession>K6YVI1</accession>
<evidence type="ECO:0000313" key="1">
    <source>
        <dbReference type="EMBL" id="GAC27996.1"/>
    </source>
</evidence>
<organism evidence="1 2">
    <name type="scientific">Brumicola pallidula DSM 14239 = ACAM 615</name>
    <dbReference type="NCBI Taxonomy" id="1121922"/>
    <lineage>
        <taxon>Bacteria</taxon>
        <taxon>Pseudomonadati</taxon>
        <taxon>Pseudomonadota</taxon>
        <taxon>Gammaproteobacteria</taxon>
        <taxon>Alteromonadales</taxon>
        <taxon>Alteromonadaceae</taxon>
        <taxon>Brumicola</taxon>
    </lineage>
</organism>
<evidence type="ECO:0008006" key="3">
    <source>
        <dbReference type="Google" id="ProtNLM"/>
    </source>
</evidence>
<dbReference type="Proteomes" id="UP000006251">
    <property type="component" value="Unassembled WGS sequence"/>
</dbReference>
<comment type="caution">
    <text evidence="1">The sequence shown here is derived from an EMBL/GenBank/DDBJ whole genome shotgun (WGS) entry which is preliminary data.</text>
</comment>
<sequence length="55" mass="6130">MKNLTNAEVQQVSGGFLQALLSFFGPKLVDKTLEAAANVDDMYQDPNRSLPYNRL</sequence>
<protein>
    <recommendedName>
        <fullName evidence="3">Bacteriocin</fullName>
    </recommendedName>
</protein>
<gene>
    <name evidence="1" type="ORF">GPAL_1117</name>
</gene>
<dbReference type="AlphaFoldDB" id="K6YVI1"/>
<reference evidence="2" key="1">
    <citation type="journal article" date="2014" name="Environ. Microbiol.">
        <title>Comparative genomics of the marine bacterial genus Glaciecola reveals the high degree of genomic diversity and genomic characteristic for cold adaptation.</title>
        <authorList>
            <person name="Qin Q.L."/>
            <person name="Xie B.B."/>
            <person name="Yu Y."/>
            <person name="Shu Y.L."/>
            <person name="Rong J.C."/>
            <person name="Zhang Y.J."/>
            <person name="Zhao D.L."/>
            <person name="Chen X.L."/>
            <person name="Zhang X.Y."/>
            <person name="Chen B."/>
            <person name="Zhou B.C."/>
            <person name="Zhang Y.Z."/>
        </authorList>
    </citation>
    <scope>NUCLEOTIDE SEQUENCE [LARGE SCALE GENOMIC DNA]</scope>
    <source>
        <strain evidence="2">ACAM 615</strain>
    </source>
</reference>